<dbReference type="EMBL" id="GL996528">
    <property type="protein sequence ID" value="EGV60243.1"/>
    <property type="molecule type" value="Genomic_DNA"/>
</dbReference>
<evidence type="ECO:0000313" key="4">
    <source>
        <dbReference type="Proteomes" id="UP000000707"/>
    </source>
</evidence>
<protein>
    <recommendedName>
        <fullName evidence="5">Membrane anchor Opy2 N-terminal domain-containing protein</fullName>
    </recommendedName>
</protein>
<keyword evidence="1" id="KW-1133">Transmembrane helix</keyword>
<dbReference type="PANTHER" id="PTHR36854:SF1">
    <property type="entry name" value="TRANSMEMBRANE PROTEIN"/>
    <property type="match status" value="1"/>
</dbReference>
<keyword evidence="2" id="KW-0732">Signal</keyword>
<evidence type="ECO:0000313" key="3">
    <source>
        <dbReference type="EMBL" id="EGV60243.1"/>
    </source>
</evidence>
<keyword evidence="1" id="KW-0472">Membrane</keyword>
<organism evidence="4">
    <name type="scientific">Candida tenuis (strain ATCC 10573 / BCRC 21748 / CBS 615 / JCM 9827 / NBRC 10315 / NRRL Y-1498 / VKM Y-70)</name>
    <name type="common">Yeast</name>
    <name type="synonym">Yamadazyma tenuis</name>
    <dbReference type="NCBI Taxonomy" id="590646"/>
    <lineage>
        <taxon>Eukaryota</taxon>
        <taxon>Fungi</taxon>
        <taxon>Dikarya</taxon>
        <taxon>Ascomycota</taxon>
        <taxon>Saccharomycotina</taxon>
        <taxon>Pichiomycetes</taxon>
        <taxon>Debaryomycetaceae</taxon>
        <taxon>Yamadazyma</taxon>
    </lineage>
</organism>
<reference evidence="3 4" key="1">
    <citation type="journal article" date="2011" name="Proc. Natl. Acad. Sci. U.S.A.">
        <title>Comparative genomics of xylose-fermenting fungi for enhanced biofuel production.</title>
        <authorList>
            <person name="Wohlbach D.J."/>
            <person name="Kuo A."/>
            <person name="Sato T.K."/>
            <person name="Potts K.M."/>
            <person name="Salamov A.A."/>
            <person name="LaButti K.M."/>
            <person name="Sun H."/>
            <person name="Clum A."/>
            <person name="Pangilinan J.L."/>
            <person name="Lindquist E.A."/>
            <person name="Lucas S."/>
            <person name="Lapidus A."/>
            <person name="Jin M."/>
            <person name="Gunawan C."/>
            <person name="Balan V."/>
            <person name="Dale B.E."/>
            <person name="Jeffries T.W."/>
            <person name="Zinkel R."/>
            <person name="Barry K.W."/>
            <person name="Grigoriev I.V."/>
            <person name="Gasch A.P."/>
        </authorList>
    </citation>
    <scope>NUCLEOTIDE SEQUENCE [LARGE SCALE GENOMIC DNA]</scope>
    <source>
        <strain evidence="4">ATCC 10573 / BCRC 21748 / CBS 615 / JCM 9827 / NBRC 10315 / NRRL Y-1498 / VKM Y-70</strain>
    </source>
</reference>
<evidence type="ECO:0008006" key="5">
    <source>
        <dbReference type="Google" id="ProtNLM"/>
    </source>
</evidence>
<dbReference type="OrthoDB" id="2142503at2759"/>
<feature type="signal peptide" evidence="2">
    <location>
        <begin position="1"/>
        <end position="20"/>
    </location>
</feature>
<dbReference type="HOGENOM" id="CLU_168432_0_0_1"/>
<accession>G3BCZ2</accession>
<keyword evidence="1" id="KW-0812">Transmembrane</keyword>
<dbReference type="eggNOG" id="ENOG502RN94">
    <property type="taxonomic scope" value="Eukaryota"/>
</dbReference>
<dbReference type="AlphaFoldDB" id="G3BCZ2"/>
<evidence type="ECO:0000256" key="2">
    <source>
        <dbReference type="SAM" id="SignalP"/>
    </source>
</evidence>
<sequence length="105" mass="11537">MKPQSLMLSVLGALASGVTAFQKLCKCECLSQDSAPPPPQIFSLPSCDLCTKQACLKATADFCTDVNLRLSCYQVESLKDMFIIYSFVLVVAGLLGASVYRQYWR</sequence>
<feature type="chain" id="PRO_5003442807" description="Membrane anchor Opy2 N-terminal domain-containing protein" evidence="2">
    <location>
        <begin position="21"/>
        <end position="105"/>
    </location>
</feature>
<feature type="transmembrane region" description="Helical" evidence="1">
    <location>
        <begin position="82"/>
        <end position="100"/>
    </location>
</feature>
<dbReference type="PANTHER" id="PTHR36854">
    <property type="entry name" value="CHROMOSOME 9, WHOLE GENOME SHOTGUN SEQUENCE"/>
    <property type="match status" value="1"/>
</dbReference>
<dbReference type="Proteomes" id="UP000000707">
    <property type="component" value="Unassembled WGS sequence"/>
</dbReference>
<gene>
    <name evidence="3" type="ORF">CANTEDRAFT_116300</name>
</gene>
<keyword evidence="4" id="KW-1185">Reference proteome</keyword>
<proteinExistence type="predicted"/>
<name>G3BCZ2_CANTC</name>
<evidence type="ECO:0000256" key="1">
    <source>
        <dbReference type="SAM" id="Phobius"/>
    </source>
</evidence>